<dbReference type="PROSITE" id="PS52035">
    <property type="entry name" value="PEPTIDASE_M14"/>
    <property type="match status" value="1"/>
</dbReference>
<evidence type="ECO:0000256" key="1">
    <source>
        <dbReference type="ARBA" id="ARBA00001947"/>
    </source>
</evidence>
<comment type="cofactor">
    <cofactor evidence="1">
        <name>Zn(2+)</name>
        <dbReference type="ChEBI" id="CHEBI:29105"/>
    </cofactor>
</comment>
<keyword evidence="7" id="KW-0378">Hydrolase</keyword>
<keyword evidence="8" id="KW-0862">Zinc</keyword>
<evidence type="ECO:0000256" key="9">
    <source>
        <dbReference type="ARBA" id="ARBA00023049"/>
    </source>
</evidence>
<accession>A0A8S4R333</accession>
<dbReference type="InterPro" id="IPR000834">
    <property type="entry name" value="Peptidase_M14"/>
</dbReference>
<dbReference type="PRINTS" id="PR00765">
    <property type="entry name" value="CRBOXYPTASEA"/>
</dbReference>
<dbReference type="Pfam" id="PF00246">
    <property type="entry name" value="Peptidase_M14"/>
    <property type="match status" value="1"/>
</dbReference>
<dbReference type="PANTHER" id="PTHR11705">
    <property type="entry name" value="PROTEASE FAMILY M14 CARBOXYPEPTIDASE A,B"/>
    <property type="match status" value="1"/>
</dbReference>
<name>A0A8S4R333_9NEOP</name>
<evidence type="ECO:0000256" key="7">
    <source>
        <dbReference type="ARBA" id="ARBA00022801"/>
    </source>
</evidence>
<dbReference type="SUPFAM" id="SSF53187">
    <property type="entry name" value="Zn-dependent exopeptidases"/>
    <property type="match status" value="1"/>
</dbReference>
<dbReference type="GO" id="GO:0005615">
    <property type="term" value="C:extracellular space"/>
    <property type="evidence" value="ECO:0007669"/>
    <property type="project" value="TreeGrafter"/>
</dbReference>
<dbReference type="FunFam" id="3.40.630.10:FF:000084">
    <property type="entry name" value="Carboxypeptidase B2"/>
    <property type="match status" value="1"/>
</dbReference>
<dbReference type="PROSITE" id="PS00132">
    <property type="entry name" value="CARBOXYPEPT_ZN_1"/>
    <property type="match status" value="1"/>
</dbReference>
<reference evidence="12" key="1">
    <citation type="submission" date="2022-03" db="EMBL/GenBank/DDBJ databases">
        <authorList>
            <person name="Lindestad O."/>
        </authorList>
    </citation>
    <scope>NUCLEOTIDE SEQUENCE</scope>
</reference>
<dbReference type="GO" id="GO:0004181">
    <property type="term" value="F:metallocarboxypeptidase activity"/>
    <property type="evidence" value="ECO:0007669"/>
    <property type="project" value="InterPro"/>
</dbReference>
<evidence type="ECO:0000256" key="10">
    <source>
        <dbReference type="PROSITE-ProRule" id="PRU01379"/>
    </source>
</evidence>
<evidence type="ECO:0000313" key="12">
    <source>
        <dbReference type="EMBL" id="CAH2229953.1"/>
    </source>
</evidence>
<evidence type="ECO:0000256" key="4">
    <source>
        <dbReference type="ARBA" id="ARBA00022670"/>
    </source>
</evidence>
<dbReference type="OrthoDB" id="3626597at2759"/>
<dbReference type="SMART" id="SM00631">
    <property type="entry name" value="Zn_pept"/>
    <property type="match status" value="1"/>
</dbReference>
<comment type="caution">
    <text evidence="12">The sequence shown here is derived from an EMBL/GenBank/DDBJ whole genome shotgun (WGS) entry which is preliminary data.</text>
</comment>
<dbReference type="GO" id="GO:0008270">
    <property type="term" value="F:zinc ion binding"/>
    <property type="evidence" value="ECO:0007669"/>
    <property type="project" value="InterPro"/>
</dbReference>
<keyword evidence="5" id="KW-0479">Metal-binding</keyword>
<evidence type="ECO:0000259" key="11">
    <source>
        <dbReference type="PROSITE" id="PS52035"/>
    </source>
</evidence>
<dbReference type="EMBL" id="CAKXAJ010024761">
    <property type="protein sequence ID" value="CAH2229953.1"/>
    <property type="molecule type" value="Genomic_DNA"/>
</dbReference>
<comment type="similarity">
    <text evidence="2 10">Belongs to the peptidase M14 family.</text>
</comment>
<dbReference type="Proteomes" id="UP000838756">
    <property type="component" value="Unassembled WGS sequence"/>
</dbReference>
<evidence type="ECO:0000256" key="5">
    <source>
        <dbReference type="ARBA" id="ARBA00022723"/>
    </source>
</evidence>
<evidence type="ECO:0000313" key="13">
    <source>
        <dbReference type="Proteomes" id="UP000838756"/>
    </source>
</evidence>
<dbReference type="Gene3D" id="3.40.630.10">
    <property type="entry name" value="Zn peptidases"/>
    <property type="match status" value="1"/>
</dbReference>
<proteinExistence type="inferred from homology"/>
<keyword evidence="3" id="KW-0121">Carboxypeptidase</keyword>
<dbReference type="GO" id="GO:0006508">
    <property type="term" value="P:proteolysis"/>
    <property type="evidence" value="ECO:0007669"/>
    <property type="project" value="UniProtKB-KW"/>
</dbReference>
<evidence type="ECO:0000256" key="8">
    <source>
        <dbReference type="ARBA" id="ARBA00022833"/>
    </source>
</evidence>
<dbReference type="InterPro" id="IPR057246">
    <property type="entry name" value="CARBOXYPEPT_ZN_1"/>
</dbReference>
<sequence length="219" mass="25264">MESSLPQHVAVDQPKLHVLLSDQSSEDSNSAEKANNGTQTKFFRLRKSKELIPSLMFRRCLGKGIKQILPSELPGKRKVKLMNWKKFHKLNVIYSFMDELERDFPAICTVTSIGKSVEGRDIKMLKISNSKASNPAVWLDAAIHSREWISTAVVTYLADFIVRNFQKLSESITDNDWFIVPVLNPDGYVYTHTRDRMWRKNRAKHDGERVGVDLNRNFR</sequence>
<feature type="domain" description="Peptidase M14" evidence="11">
    <location>
        <begin position="86"/>
        <end position="219"/>
    </location>
</feature>
<evidence type="ECO:0000256" key="2">
    <source>
        <dbReference type="ARBA" id="ARBA00005988"/>
    </source>
</evidence>
<evidence type="ECO:0000256" key="3">
    <source>
        <dbReference type="ARBA" id="ARBA00022645"/>
    </source>
</evidence>
<protein>
    <submittedName>
        <fullName evidence="12">Jg14026 protein</fullName>
    </submittedName>
</protein>
<organism evidence="12 13">
    <name type="scientific">Pararge aegeria aegeria</name>
    <dbReference type="NCBI Taxonomy" id="348720"/>
    <lineage>
        <taxon>Eukaryota</taxon>
        <taxon>Metazoa</taxon>
        <taxon>Ecdysozoa</taxon>
        <taxon>Arthropoda</taxon>
        <taxon>Hexapoda</taxon>
        <taxon>Insecta</taxon>
        <taxon>Pterygota</taxon>
        <taxon>Neoptera</taxon>
        <taxon>Endopterygota</taxon>
        <taxon>Lepidoptera</taxon>
        <taxon>Glossata</taxon>
        <taxon>Ditrysia</taxon>
        <taxon>Papilionoidea</taxon>
        <taxon>Nymphalidae</taxon>
        <taxon>Satyrinae</taxon>
        <taxon>Satyrini</taxon>
        <taxon>Parargina</taxon>
        <taxon>Pararge</taxon>
    </lineage>
</organism>
<keyword evidence="13" id="KW-1185">Reference proteome</keyword>
<keyword evidence="9" id="KW-0482">Metalloprotease</keyword>
<keyword evidence="6" id="KW-0732">Signal</keyword>
<dbReference type="AlphaFoldDB" id="A0A8S4R333"/>
<keyword evidence="4" id="KW-0645">Protease</keyword>
<comment type="caution">
    <text evidence="10">Lacks conserved residue(s) required for the propagation of feature annotation.</text>
</comment>
<dbReference type="PANTHER" id="PTHR11705:SF91">
    <property type="entry name" value="FI01817P-RELATED"/>
    <property type="match status" value="1"/>
</dbReference>
<evidence type="ECO:0000256" key="6">
    <source>
        <dbReference type="ARBA" id="ARBA00022729"/>
    </source>
</evidence>
<gene>
    <name evidence="12" type="primary">jg14026</name>
    <name evidence="12" type="ORF">PAEG_LOCUS9235</name>
</gene>